<evidence type="ECO:0000313" key="2">
    <source>
        <dbReference type="Proteomes" id="UP000738376"/>
    </source>
</evidence>
<evidence type="ECO:0000313" key="1">
    <source>
        <dbReference type="EMBL" id="NMF61134.1"/>
    </source>
</evidence>
<keyword evidence="2" id="KW-1185">Reference proteome</keyword>
<reference evidence="1 2" key="1">
    <citation type="submission" date="2020-03" db="EMBL/GenBank/DDBJ databases">
        <title>Draft Genome Sequence of 2-Methylisoborneol Producing Pseudanabaena yagii Strain GIHE-NHR1 Isolated from North Han River in South Korea.</title>
        <authorList>
            <person name="Jeong J."/>
        </authorList>
    </citation>
    <scope>NUCLEOTIDE SEQUENCE [LARGE SCALE GENOMIC DNA]</scope>
    <source>
        <strain evidence="1 2">GIHE-NHR1</strain>
    </source>
</reference>
<organism evidence="1 2">
    <name type="scientific">Pseudanabaena yagii GIHE-NHR1</name>
    <dbReference type="NCBI Taxonomy" id="2722753"/>
    <lineage>
        <taxon>Bacteria</taxon>
        <taxon>Bacillati</taxon>
        <taxon>Cyanobacteriota</taxon>
        <taxon>Cyanophyceae</taxon>
        <taxon>Pseudanabaenales</taxon>
        <taxon>Pseudanabaenaceae</taxon>
        <taxon>Pseudanabaena</taxon>
        <taxon>Pseudanabaena yagii</taxon>
    </lineage>
</organism>
<proteinExistence type="predicted"/>
<dbReference type="EMBL" id="JAAVJL010000006">
    <property type="protein sequence ID" value="NMF61134.1"/>
    <property type="molecule type" value="Genomic_DNA"/>
</dbReference>
<dbReference type="RefSeq" id="WP_169366080.1">
    <property type="nucleotide sequence ID" value="NZ_JAAVJL010000006.1"/>
</dbReference>
<sequence>MFQRIDLGRCQLSGGHCLGGNCLFAGVVDVRCIRIRIVWCWGSFRLLLRRFRSCFFAGSF</sequence>
<accession>A0ABX1M2M7</accession>
<dbReference type="Proteomes" id="UP000738376">
    <property type="component" value="Unassembled WGS sequence"/>
</dbReference>
<protein>
    <submittedName>
        <fullName evidence="1">Uncharacterized protein</fullName>
    </submittedName>
</protein>
<name>A0ABX1M2M7_9CYAN</name>
<gene>
    <name evidence="1" type="ORF">HC246_24700</name>
</gene>
<comment type="caution">
    <text evidence="1">The sequence shown here is derived from an EMBL/GenBank/DDBJ whole genome shotgun (WGS) entry which is preliminary data.</text>
</comment>